<dbReference type="Pfam" id="PF00135">
    <property type="entry name" value="COesterase"/>
    <property type="match status" value="1"/>
</dbReference>
<dbReference type="InterPro" id="IPR029058">
    <property type="entry name" value="AB_hydrolase_fold"/>
</dbReference>
<comment type="caution">
    <text evidence="5">The sequence shown here is derived from an EMBL/GenBank/DDBJ whole genome shotgun (WGS) entry which is preliminary data.</text>
</comment>
<dbReference type="PANTHER" id="PTHR43142:SF3">
    <property type="entry name" value="PUTATIVE (AFU_ORTHOLOGUE AFUA_3G09070)-RELATED"/>
    <property type="match status" value="1"/>
</dbReference>
<comment type="similarity">
    <text evidence="1 3">Belongs to the type-B carboxylesterase/lipase family.</text>
</comment>
<keyword evidence="6" id="KW-1185">Reference proteome</keyword>
<accession>A0A9P4IJD8</accession>
<protein>
    <recommendedName>
        <fullName evidence="3">Carboxylic ester hydrolase</fullName>
        <ecNumber evidence="3">3.1.1.-</ecNumber>
    </recommendedName>
</protein>
<keyword evidence="2 3" id="KW-0378">Hydrolase</keyword>
<evidence type="ECO:0000259" key="4">
    <source>
        <dbReference type="Pfam" id="PF00135"/>
    </source>
</evidence>
<feature type="domain" description="Carboxylesterase type B" evidence="4">
    <location>
        <begin position="185"/>
        <end position="680"/>
    </location>
</feature>
<proteinExistence type="inferred from homology"/>
<keyword evidence="3" id="KW-0732">Signal</keyword>
<evidence type="ECO:0000256" key="2">
    <source>
        <dbReference type="ARBA" id="ARBA00022801"/>
    </source>
</evidence>
<feature type="chain" id="PRO_5040544216" description="Carboxylic ester hydrolase" evidence="3">
    <location>
        <begin position="23"/>
        <end position="690"/>
    </location>
</feature>
<evidence type="ECO:0000256" key="1">
    <source>
        <dbReference type="ARBA" id="ARBA00005964"/>
    </source>
</evidence>
<gene>
    <name evidence="5" type="ORF">NA57DRAFT_73945</name>
</gene>
<dbReference type="Gene3D" id="3.40.50.1820">
    <property type="entry name" value="alpha/beta hydrolase"/>
    <property type="match status" value="1"/>
</dbReference>
<reference evidence="5" key="1">
    <citation type="journal article" date="2020" name="Stud. Mycol.">
        <title>101 Dothideomycetes genomes: a test case for predicting lifestyles and emergence of pathogens.</title>
        <authorList>
            <person name="Haridas S."/>
            <person name="Albert R."/>
            <person name="Binder M."/>
            <person name="Bloem J."/>
            <person name="Labutti K."/>
            <person name="Salamov A."/>
            <person name="Andreopoulos B."/>
            <person name="Baker S."/>
            <person name="Barry K."/>
            <person name="Bills G."/>
            <person name="Bluhm B."/>
            <person name="Cannon C."/>
            <person name="Castanera R."/>
            <person name="Culley D."/>
            <person name="Daum C."/>
            <person name="Ezra D."/>
            <person name="Gonzalez J."/>
            <person name="Henrissat B."/>
            <person name="Kuo A."/>
            <person name="Liang C."/>
            <person name="Lipzen A."/>
            <person name="Lutzoni F."/>
            <person name="Magnuson J."/>
            <person name="Mondo S."/>
            <person name="Nolan M."/>
            <person name="Ohm R."/>
            <person name="Pangilinan J."/>
            <person name="Park H.-J."/>
            <person name="Ramirez L."/>
            <person name="Alfaro M."/>
            <person name="Sun H."/>
            <person name="Tritt A."/>
            <person name="Yoshinaga Y."/>
            <person name="Zwiers L.-H."/>
            <person name="Turgeon B."/>
            <person name="Goodwin S."/>
            <person name="Spatafora J."/>
            <person name="Crous P."/>
            <person name="Grigoriev I."/>
        </authorList>
    </citation>
    <scope>NUCLEOTIDE SEQUENCE</scope>
    <source>
        <strain evidence="5">CBS 133067</strain>
    </source>
</reference>
<dbReference type="InterPro" id="IPR019826">
    <property type="entry name" value="Carboxylesterase_B_AS"/>
</dbReference>
<dbReference type="PROSITE" id="PS00122">
    <property type="entry name" value="CARBOXYLESTERASE_B_1"/>
    <property type="match status" value="1"/>
</dbReference>
<dbReference type="OrthoDB" id="408631at2759"/>
<evidence type="ECO:0000313" key="5">
    <source>
        <dbReference type="EMBL" id="KAF2100335.1"/>
    </source>
</evidence>
<name>A0A9P4IJD8_9PEZI</name>
<evidence type="ECO:0000313" key="6">
    <source>
        <dbReference type="Proteomes" id="UP000799772"/>
    </source>
</evidence>
<sequence length="690" mass="75124">MTRQTAMLANFILFSLASTAFGGPSPITDRYGDISILAADDLITNDTTKTSAAVLVSAKSKLSSAYEACGALGENLWSPKRQDFRAGLNYSLAYEVYSGRVSSNQLFWIDSESQPAVHHYEALCEAIDATGKVHRVSCHESLPALCTQSAPASNSTFADTSARFQVAQPVGQQTLIGYRDFLTFRFMGVRFAKEPERFTYSKLYDGTGTNSALNPAPECLQPPNNGSTDCLFLNLYTTHLPSERSPVKQQLKPVMVYIYGGGFTTGSASNPTNDGGNTAARGDVVMVDLAYRLGTLGFLAFEDGVHNGNYWLSDCIAGLQWVQKYISRFGGDPNRVTIYGESAGAVSVAALIASPEAKGLFHGAIIQSLYLEPYLPISQSVNQSTIPILQETGCDSAKDQLACLQGYNATALISGLKTISNNPVIDGKYLRSSYLNLNASAKGTDTNSVPVMLGVNRDEGGVLAPFFHTTNLTTGIDDMAASLKLSANAIISSGAFPLGMGSNMTLRVFNTTTRIYTDNSFHCSSQYTAYAGVKFGVLPDIWYFEFNRTYQDPGYNMNGVCLPPVTPSHPFGDPSLEYYKCHAGDLANTFGNVARGGFPARDENDMPFSQLCLDYWTAFGRNLNPNPDPEYLRVRGYWNTLNQISFSGPWKPVDASNPEMLELQWNSVMKPFPDAKQCDVIGQPLDHLFE</sequence>
<dbReference type="Proteomes" id="UP000799772">
    <property type="component" value="Unassembled WGS sequence"/>
</dbReference>
<dbReference type="SUPFAM" id="SSF53474">
    <property type="entry name" value="alpha/beta-Hydrolases"/>
    <property type="match status" value="1"/>
</dbReference>
<dbReference type="AlphaFoldDB" id="A0A9P4IJD8"/>
<dbReference type="GO" id="GO:0016787">
    <property type="term" value="F:hydrolase activity"/>
    <property type="evidence" value="ECO:0007669"/>
    <property type="project" value="UniProtKB-KW"/>
</dbReference>
<dbReference type="EMBL" id="ML978124">
    <property type="protein sequence ID" value="KAF2100335.1"/>
    <property type="molecule type" value="Genomic_DNA"/>
</dbReference>
<organism evidence="5 6">
    <name type="scientific">Rhizodiscina lignyota</name>
    <dbReference type="NCBI Taxonomy" id="1504668"/>
    <lineage>
        <taxon>Eukaryota</taxon>
        <taxon>Fungi</taxon>
        <taxon>Dikarya</taxon>
        <taxon>Ascomycota</taxon>
        <taxon>Pezizomycotina</taxon>
        <taxon>Dothideomycetes</taxon>
        <taxon>Pleosporomycetidae</taxon>
        <taxon>Aulographales</taxon>
        <taxon>Rhizodiscinaceae</taxon>
        <taxon>Rhizodiscina</taxon>
    </lineage>
</organism>
<dbReference type="EC" id="3.1.1.-" evidence="3"/>
<dbReference type="PANTHER" id="PTHR43142">
    <property type="entry name" value="CARBOXYLIC ESTER HYDROLASE"/>
    <property type="match status" value="1"/>
</dbReference>
<dbReference type="InterPro" id="IPR002018">
    <property type="entry name" value="CarbesteraseB"/>
</dbReference>
<evidence type="ECO:0000256" key="3">
    <source>
        <dbReference type="RuleBase" id="RU361235"/>
    </source>
</evidence>
<feature type="signal peptide" evidence="3">
    <location>
        <begin position="1"/>
        <end position="22"/>
    </location>
</feature>